<feature type="region of interest" description="Disordered" evidence="1">
    <location>
        <begin position="415"/>
        <end position="442"/>
    </location>
</feature>
<dbReference type="RefSeq" id="WP_204045140.1">
    <property type="nucleotide sequence ID" value="NZ_BOOA01000084.1"/>
</dbReference>
<dbReference type="SUPFAM" id="SSF52129">
    <property type="entry name" value="Caspase-like"/>
    <property type="match status" value="1"/>
</dbReference>
<dbReference type="Pfam" id="PF00656">
    <property type="entry name" value="Peptidase_C14"/>
    <property type="match status" value="1"/>
</dbReference>
<dbReference type="GO" id="GO:0004197">
    <property type="term" value="F:cysteine-type endopeptidase activity"/>
    <property type="evidence" value="ECO:0007669"/>
    <property type="project" value="InterPro"/>
</dbReference>
<dbReference type="InterPro" id="IPR011600">
    <property type="entry name" value="Pept_C14_caspase"/>
</dbReference>
<evidence type="ECO:0000259" key="2">
    <source>
        <dbReference type="Pfam" id="PF00656"/>
    </source>
</evidence>
<dbReference type="InterPro" id="IPR029030">
    <property type="entry name" value="Caspase-like_dom_sf"/>
</dbReference>
<reference evidence="3" key="1">
    <citation type="submission" date="2021-01" db="EMBL/GenBank/DDBJ databases">
        <title>Whole genome shotgun sequence of Acrocarpospora phusangensis NBRC 108782.</title>
        <authorList>
            <person name="Komaki H."/>
            <person name="Tamura T."/>
        </authorList>
    </citation>
    <scope>NUCLEOTIDE SEQUENCE</scope>
    <source>
        <strain evidence="3">NBRC 108782</strain>
    </source>
</reference>
<name>A0A919QGR9_9ACTN</name>
<evidence type="ECO:0000256" key="1">
    <source>
        <dbReference type="SAM" id="MobiDB-lite"/>
    </source>
</evidence>
<dbReference type="AlphaFoldDB" id="A0A919QGR9"/>
<dbReference type="GO" id="GO:0006508">
    <property type="term" value="P:proteolysis"/>
    <property type="evidence" value="ECO:0007669"/>
    <property type="project" value="InterPro"/>
</dbReference>
<proteinExistence type="predicted"/>
<feature type="domain" description="Peptidase C14 caspase" evidence="2">
    <location>
        <begin position="6"/>
        <end position="245"/>
    </location>
</feature>
<organism evidence="3 4">
    <name type="scientific">Acrocarpospora phusangensis</name>
    <dbReference type="NCBI Taxonomy" id="1070424"/>
    <lineage>
        <taxon>Bacteria</taxon>
        <taxon>Bacillati</taxon>
        <taxon>Actinomycetota</taxon>
        <taxon>Actinomycetes</taxon>
        <taxon>Streptosporangiales</taxon>
        <taxon>Streptosporangiaceae</taxon>
        <taxon>Acrocarpospora</taxon>
    </lineage>
</organism>
<dbReference type="InterPro" id="IPR052039">
    <property type="entry name" value="Caspase-related_regulators"/>
</dbReference>
<dbReference type="PROSITE" id="PS00018">
    <property type="entry name" value="EF_HAND_1"/>
    <property type="match status" value="1"/>
</dbReference>
<dbReference type="EMBL" id="BOOA01000084">
    <property type="protein sequence ID" value="GIH28526.1"/>
    <property type="molecule type" value="Genomic_DNA"/>
</dbReference>
<dbReference type="PANTHER" id="PTHR22576:SF37">
    <property type="entry name" value="MUCOSA-ASSOCIATED LYMPHOID TISSUE LYMPHOMA TRANSLOCATION PROTEIN 1"/>
    <property type="match status" value="1"/>
</dbReference>
<evidence type="ECO:0000313" key="4">
    <source>
        <dbReference type="Proteomes" id="UP000640052"/>
    </source>
</evidence>
<evidence type="ECO:0000313" key="3">
    <source>
        <dbReference type="EMBL" id="GIH28526.1"/>
    </source>
</evidence>
<comment type="caution">
    <text evidence="3">The sequence shown here is derived from an EMBL/GenBank/DDBJ whole genome shotgun (WGS) entry which is preliminary data.</text>
</comment>
<dbReference type="PANTHER" id="PTHR22576">
    <property type="entry name" value="MUCOSA ASSOCIATED LYMPHOID TISSUE LYMPHOMA TRANSLOCATION PROTEIN 1/PARACASPASE"/>
    <property type="match status" value="1"/>
</dbReference>
<accession>A0A919QGR9</accession>
<sequence>MPPSARRALLIVTDQYADPEFEQLRSPQTDGRELQGVLADPAIGGFEVEEVLTNATADTMRRRIGRFLANRTTGDLLLLYFSGHGMKDPRGRFHLVATDTEWDNLPATGLAASTVHEMLDNSRSERIVVILDCCFSGAFPPGVGLRSSRRVHAYDGLQGSGRVIITSSSSIEYSFEEGVGLVDSDPVPSVFTSALVRGLRTGLADRDGDGRVSVSEMYEYAADWVSKAQNRQNPEMWNKLRGPLYIAQNPFHNTPPLVVIHSPTAGPWASMATALEPLLGDSPLISDIVALVGEIWRQLALPETEIALRELMDALDRHPAGGRLGLPGAVDEVRHAALRLLTDPELVAVTATLTAALLGTARDPDLLRAAHRFAISASGLVRAARSFTHTHSSLIPIADLVSELGAFARTIRNAPEEDPSIAEGGTADDGVPDAYGSSGLPPEPRLVQAVRALVSELRTSAYCLRGMVGYPTLIAGLHAIAEAIRDTSVMPDPAAERLTIHLGTASSAINDLADELRSLASRPLPADWRDELLTALTEIREELDDARHDPDFIPELADGILNFVGGLRSFNDFLSGPELRDDLASIPDQVRGDDLDWDAIAIAPADMAQAIHESVTQLREVRELPTPNQPDPA</sequence>
<dbReference type="Gene3D" id="3.40.50.1460">
    <property type="match status" value="1"/>
</dbReference>
<gene>
    <name evidence="3" type="ORF">Aph01nite_68360</name>
</gene>
<keyword evidence="4" id="KW-1185">Reference proteome</keyword>
<protein>
    <recommendedName>
        <fullName evidence="2">Peptidase C14 caspase domain-containing protein</fullName>
    </recommendedName>
</protein>
<dbReference type="Proteomes" id="UP000640052">
    <property type="component" value="Unassembled WGS sequence"/>
</dbReference>
<dbReference type="NCBIfam" id="NF047832">
    <property type="entry name" value="caspase_w_EACC1"/>
    <property type="match status" value="1"/>
</dbReference>
<dbReference type="InterPro" id="IPR018247">
    <property type="entry name" value="EF_Hand_1_Ca_BS"/>
</dbReference>